<organism evidence="1 2">
    <name type="scientific">Brenneria corticis</name>
    <dbReference type="NCBI Taxonomy" id="2173106"/>
    <lineage>
        <taxon>Bacteria</taxon>
        <taxon>Pseudomonadati</taxon>
        <taxon>Pseudomonadota</taxon>
        <taxon>Gammaproteobacteria</taxon>
        <taxon>Enterobacterales</taxon>
        <taxon>Pectobacteriaceae</taxon>
        <taxon>Brenneria</taxon>
    </lineage>
</organism>
<reference evidence="1 2" key="1">
    <citation type="submission" date="2018-04" db="EMBL/GenBank/DDBJ databases">
        <title>Brenneria corticis sp.nov.</title>
        <authorList>
            <person name="Li Y."/>
        </authorList>
    </citation>
    <scope>NUCLEOTIDE SEQUENCE [LARGE SCALE GENOMIC DNA]</scope>
    <source>
        <strain evidence="1 2">CFCC 11842</strain>
    </source>
</reference>
<feature type="non-terminal residue" evidence="1">
    <location>
        <position position="1"/>
    </location>
</feature>
<evidence type="ECO:0000313" key="2">
    <source>
        <dbReference type="Proteomes" id="UP000296159"/>
    </source>
</evidence>
<sequence length="89" mass="10225">YKTRTPRKMWGSSAIWGRVCGLFLWRAYLPVIKKAAAIASCFHLTTPAHTMRRYREVKADVGEIIVLDKPAINNRDSWLLLLGQKQINI</sequence>
<dbReference type="Proteomes" id="UP000296159">
    <property type="component" value="Unassembled WGS sequence"/>
</dbReference>
<proteinExistence type="predicted"/>
<gene>
    <name evidence="1" type="ORF">DDT56_20025</name>
</gene>
<dbReference type="RefSeq" id="WP_210417054.1">
    <property type="nucleotide sequence ID" value="NZ_KZ819093.1"/>
</dbReference>
<accession>A0A2U1TP51</accession>
<evidence type="ECO:0000313" key="1">
    <source>
        <dbReference type="EMBL" id="PWC11190.1"/>
    </source>
</evidence>
<protein>
    <submittedName>
        <fullName evidence="1">Uncharacterized protein</fullName>
    </submittedName>
</protein>
<dbReference type="EMBL" id="QDKH01000030">
    <property type="protein sequence ID" value="PWC11190.1"/>
    <property type="molecule type" value="Genomic_DNA"/>
</dbReference>
<keyword evidence="2" id="KW-1185">Reference proteome</keyword>
<dbReference type="AlphaFoldDB" id="A0A2U1TP51"/>
<name>A0A2U1TP51_9GAMM</name>
<comment type="caution">
    <text evidence="1">The sequence shown here is derived from an EMBL/GenBank/DDBJ whole genome shotgun (WGS) entry which is preliminary data.</text>
</comment>